<name>A0A1S9PEE9_9SPHI</name>
<evidence type="ECO:0000313" key="4">
    <source>
        <dbReference type="Proteomes" id="UP000189739"/>
    </source>
</evidence>
<dbReference type="InterPro" id="IPR050312">
    <property type="entry name" value="IolE/XylAMocC-like"/>
</dbReference>
<dbReference type="OrthoDB" id="9798407at2"/>
<protein>
    <submittedName>
        <fullName evidence="3">Sugar phosphate isomerase</fullName>
    </submittedName>
</protein>
<dbReference type="Pfam" id="PF01261">
    <property type="entry name" value="AP_endonuc_2"/>
    <property type="match status" value="1"/>
</dbReference>
<dbReference type="PANTHER" id="PTHR12110:SF41">
    <property type="entry name" value="INOSOSE DEHYDRATASE"/>
    <property type="match status" value="1"/>
</dbReference>
<dbReference type="AlphaFoldDB" id="A0A1S9PEE9"/>
<organism evidence="3 4">
    <name type="scientific">Mucilaginibacter pedocola</name>
    <dbReference type="NCBI Taxonomy" id="1792845"/>
    <lineage>
        <taxon>Bacteria</taxon>
        <taxon>Pseudomonadati</taxon>
        <taxon>Bacteroidota</taxon>
        <taxon>Sphingobacteriia</taxon>
        <taxon>Sphingobacteriales</taxon>
        <taxon>Sphingobacteriaceae</taxon>
        <taxon>Mucilaginibacter</taxon>
    </lineage>
</organism>
<dbReference type="InterPro" id="IPR036237">
    <property type="entry name" value="Xyl_isomerase-like_sf"/>
</dbReference>
<evidence type="ECO:0000259" key="2">
    <source>
        <dbReference type="Pfam" id="PF01261"/>
    </source>
</evidence>
<dbReference type="Proteomes" id="UP000189739">
    <property type="component" value="Unassembled WGS sequence"/>
</dbReference>
<keyword evidence="3" id="KW-0413">Isomerase</keyword>
<dbReference type="RefSeq" id="WP_078348806.1">
    <property type="nucleotide sequence ID" value="NZ_MBTF01000014.1"/>
</dbReference>
<dbReference type="GO" id="GO:0016853">
    <property type="term" value="F:isomerase activity"/>
    <property type="evidence" value="ECO:0007669"/>
    <property type="project" value="UniProtKB-KW"/>
</dbReference>
<keyword evidence="4" id="KW-1185">Reference proteome</keyword>
<dbReference type="SUPFAM" id="SSF51658">
    <property type="entry name" value="Xylose isomerase-like"/>
    <property type="match status" value="1"/>
</dbReference>
<dbReference type="STRING" id="1792845.BC343_28745"/>
<feature type="chain" id="PRO_5012549264" evidence="1">
    <location>
        <begin position="24"/>
        <end position="289"/>
    </location>
</feature>
<dbReference type="PANTHER" id="PTHR12110">
    <property type="entry name" value="HYDROXYPYRUVATE ISOMERASE"/>
    <property type="match status" value="1"/>
</dbReference>
<keyword evidence="1" id="KW-0732">Signal</keyword>
<dbReference type="EMBL" id="MBTF01000014">
    <property type="protein sequence ID" value="OOQ59310.1"/>
    <property type="molecule type" value="Genomic_DNA"/>
</dbReference>
<gene>
    <name evidence="3" type="ORF">BC343_28745</name>
</gene>
<accession>A0A1S9PEE9</accession>
<evidence type="ECO:0000256" key="1">
    <source>
        <dbReference type="SAM" id="SignalP"/>
    </source>
</evidence>
<dbReference type="InterPro" id="IPR013022">
    <property type="entry name" value="Xyl_isomerase-like_TIM-brl"/>
</dbReference>
<feature type="domain" description="Xylose isomerase-like TIM barrel" evidence="2">
    <location>
        <begin position="59"/>
        <end position="287"/>
    </location>
</feature>
<feature type="signal peptide" evidence="1">
    <location>
        <begin position="1"/>
        <end position="23"/>
    </location>
</feature>
<reference evidence="3 4" key="1">
    <citation type="submission" date="2016-07" db="EMBL/GenBank/DDBJ databases">
        <title>Genomic analysis of zinc-resistant bacterium Mucilaginibacter pedocola TBZ30.</title>
        <authorList>
            <person name="Huang J."/>
            <person name="Tang J."/>
        </authorList>
    </citation>
    <scope>NUCLEOTIDE SEQUENCE [LARGE SCALE GENOMIC DNA]</scope>
    <source>
        <strain evidence="3 4">TBZ30</strain>
    </source>
</reference>
<sequence length="289" mass="32001">MKKIPFLYILAALAMAGCSVPKAAKDAAARSTNPFTAPIGIQAYTYRASFSARPEAVLDSVKALGITQMEGPNPKGVDIYKFKQMLNKRGISMPSFGVDYDLLTKEPLEAVRIASILNSQYVMVAWLPHGKTFTLDDAKKAVAGLNKAGRTMKANALTLCYHIHGYEFAPYEDGTLFDYIVKNTDPHYVKFEMDVLWAFHGGADPAKLLLKYPTRWRLMHLKDLRKGVPNDLTGGTDIKNDVALGTGQINLPEVLEAARVVGIRHYFIEDESPEHAKQIPLSIKYLKGL</sequence>
<evidence type="ECO:0000313" key="3">
    <source>
        <dbReference type="EMBL" id="OOQ59310.1"/>
    </source>
</evidence>
<comment type="caution">
    <text evidence="3">The sequence shown here is derived from an EMBL/GenBank/DDBJ whole genome shotgun (WGS) entry which is preliminary data.</text>
</comment>
<proteinExistence type="predicted"/>
<dbReference type="PROSITE" id="PS51257">
    <property type="entry name" value="PROKAR_LIPOPROTEIN"/>
    <property type="match status" value="1"/>
</dbReference>
<dbReference type="Gene3D" id="3.20.20.150">
    <property type="entry name" value="Divalent-metal-dependent TIM barrel enzymes"/>
    <property type="match status" value="1"/>
</dbReference>